<name>A0A857J849_9BURK</name>
<accession>A0A857J849</accession>
<gene>
    <name evidence="1" type="ORF">GT347_20950</name>
</gene>
<keyword evidence="2" id="KW-1185">Reference proteome</keyword>
<sequence length="240" mass="25739">MNPLQSELRRLYLLPPASEGEGDAAPRDAHRCLVLELARAPGWGVLSRVWQGVQAELELPAPAIAVSGTDGLQLWFSLVQPVGMARGHAFLEGLAARFLADVDVRRLRMFPSARDGMAPPPVPALQGDSGNWSAFIAPDLAPVFEETPWLDIPPGNEGQAALLRTMRSISRSNFEDAMALLAPAASSALAVQPGPLVTTDVPLPANDPRRFLQKVMDDESVDLALRIEAAKALLQTAASR</sequence>
<dbReference type="EMBL" id="CP047650">
    <property type="protein sequence ID" value="QHJ00231.1"/>
    <property type="molecule type" value="Genomic_DNA"/>
</dbReference>
<protein>
    <submittedName>
        <fullName evidence="1">Uncharacterized protein</fullName>
    </submittedName>
</protein>
<evidence type="ECO:0000313" key="1">
    <source>
        <dbReference type="EMBL" id="QHJ00231.1"/>
    </source>
</evidence>
<proteinExistence type="predicted"/>
<dbReference type="Proteomes" id="UP000464787">
    <property type="component" value="Chromosome"/>
</dbReference>
<reference evidence="1 2" key="1">
    <citation type="submission" date="2020-01" db="EMBL/GenBank/DDBJ databases">
        <title>Genome sequencing of strain KACC 21265.</title>
        <authorList>
            <person name="Heo J."/>
            <person name="Kim S.-J."/>
            <person name="Kim J.-S."/>
            <person name="Hong S.-B."/>
            <person name="Kwon S.-W."/>
        </authorList>
    </citation>
    <scope>NUCLEOTIDE SEQUENCE [LARGE SCALE GENOMIC DNA]</scope>
    <source>
        <strain evidence="1 2">KACC 21265</strain>
    </source>
</reference>
<dbReference type="AlphaFoldDB" id="A0A857J849"/>
<organism evidence="1 2">
    <name type="scientific">Xylophilus rhododendri</name>
    <dbReference type="NCBI Taxonomy" id="2697032"/>
    <lineage>
        <taxon>Bacteria</taxon>
        <taxon>Pseudomonadati</taxon>
        <taxon>Pseudomonadota</taxon>
        <taxon>Betaproteobacteria</taxon>
        <taxon>Burkholderiales</taxon>
        <taxon>Xylophilus</taxon>
    </lineage>
</organism>
<dbReference type="RefSeq" id="WP_160554041.1">
    <property type="nucleotide sequence ID" value="NZ_CP047650.1"/>
</dbReference>
<evidence type="ECO:0000313" key="2">
    <source>
        <dbReference type="Proteomes" id="UP000464787"/>
    </source>
</evidence>
<dbReference type="KEGG" id="xyk:GT347_20950"/>